<organism evidence="1 2">
    <name type="scientific">Eretmocerus hayati</name>
    <dbReference type="NCBI Taxonomy" id="131215"/>
    <lineage>
        <taxon>Eukaryota</taxon>
        <taxon>Metazoa</taxon>
        <taxon>Ecdysozoa</taxon>
        <taxon>Arthropoda</taxon>
        <taxon>Hexapoda</taxon>
        <taxon>Insecta</taxon>
        <taxon>Pterygota</taxon>
        <taxon>Neoptera</taxon>
        <taxon>Endopterygota</taxon>
        <taxon>Hymenoptera</taxon>
        <taxon>Apocrita</taxon>
        <taxon>Proctotrupomorpha</taxon>
        <taxon>Chalcidoidea</taxon>
        <taxon>Aphelinidae</taxon>
        <taxon>Aphelininae</taxon>
        <taxon>Eretmocerus</taxon>
    </lineage>
</organism>
<comment type="caution">
    <text evidence="1">The sequence shown here is derived from an EMBL/GenBank/DDBJ whole genome shotgun (WGS) entry which is preliminary data.</text>
</comment>
<proteinExistence type="predicted"/>
<accession>A0ACC2PCW8</accession>
<dbReference type="EMBL" id="CM056742">
    <property type="protein sequence ID" value="KAJ8680923.1"/>
    <property type="molecule type" value="Genomic_DNA"/>
</dbReference>
<evidence type="ECO:0000313" key="1">
    <source>
        <dbReference type="EMBL" id="KAJ8680923.1"/>
    </source>
</evidence>
<name>A0ACC2PCW8_9HYME</name>
<dbReference type="Proteomes" id="UP001239111">
    <property type="component" value="Chromosome 2"/>
</dbReference>
<keyword evidence="2" id="KW-1185">Reference proteome</keyword>
<gene>
    <name evidence="1" type="ORF">QAD02_016710</name>
</gene>
<protein>
    <submittedName>
        <fullName evidence="1">Uncharacterized protein</fullName>
    </submittedName>
</protein>
<reference evidence="1" key="1">
    <citation type="submission" date="2023-04" db="EMBL/GenBank/DDBJ databases">
        <title>A chromosome-level genome assembly of the parasitoid wasp Eretmocerus hayati.</title>
        <authorList>
            <person name="Zhong Y."/>
            <person name="Liu S."/>
            <person name="Liu Y."/>
        </authorList>
    </citation>
    <scope>NUCLEOTIDE SEQUENCE</scope>
    <source>
        <strain evidence="1">ZJU_SS_LIU_2023</strain>
    </source>
</reference>
<evidence type="ECO:0000313" key="2">
    <source>
        <dbReference type="Proteomes" id="UP001239111"/>
    </source>
</evidence>
<sequence length="560" mass="64346">MGKSIFYIALLAVARIQAELTPDEDRILDLVNPIANLLFINPSIVPLIVVGTAIDLMNRFRTISRPPINDESEVSSSMNARKLGRILDQMDGLKTEIPNQILIHDLLEELDRISFGVDFYYHVYEYKFHPKNARRNVSYCSKDAKDFIEQFYVDNDLKSRLHSMENILIGDRHSKNLLQALDLNRDYEALMCSEDDSYQVRLLLIRHIVQKIELKALELAKFRYLVTVKTSQNTEEIGNALIELEHYFEMYSNRAARIQPALMKAIKNAPREFWKCDPSNLSGGEFFIKLDPIFRTYVTRESSLRKMTKDWDGKYVAETFKSISGDCDRFEVAKDIAPRETSTDSENLAYCEGIVRDCRDSPSAYVCFEGLEGKNKYTSIQFRDGSYWGNGKTCENYAEFKNENELQGINDVCICTCDENQDHAAARYFSTLECVSDFHENKVITGIQLIKRGLFIHFRIEQAVLDVNANIKSGTIEWKENCSNRPNEDFEGKENFYKVTWGNRTMNLDQLECPLGAVVTGVKFGNDENSLRLELRCTPFNFSSGRLGSTHRRESVSGER</sequence>